<dbReference type="RefSeq" id="WP_344699921.1">
    <property type="nucleotide sequence ID" value="NZ_BAABBM010000001.1"/>
</dbReference>
<name>A0ABP7LLU6_9SPHN</name>
<evidence type="ECO:0000313" key="1">
    <source>
        <dbReference type="EMBL" id="GAA3904477.1"/>
    </source>
</evidence>
<protein>
    <recommendedName>
        <fullName evidence="3">DUF4893 domain-containing protein</fullName>
    </recommendedName>
</protein>
<accession>A0ABP7LLU6</accession>
<dbReference type="InterPro" id="IPR032609">
    <property type="entry name" value="DUF4893"/>
</dbReference>
<organism evidence="1 2">
    <name type="scientific">Sphingomonas limnosediminicola</name>
    <dbReference type="NCBI Taxonomy" id="940133"/>
    <lineage>
        <taxon>Bacteria</taxon>
        <taxon>Pseudomonadati</taxon>
        <taxon>Pseudomonadota</taxon>
        <taxon>Alphaproteobacteria</taxon>
        <taxon>Sphingomonadales</taxon>
        <taxon>Sphingomonadaceae</taxon>
        <taxon>Sphingomonas</taxon>
    </lineage>
</organism>
<keyword evidence="2" id="KW-1185">Reference proteome</keyword>
<evidence type="ECO:0008006" key="3">
    <source>
        <dbReference type="Google" id="ProtNLM"/>
    </source>
</evidence>
<dbReference type="Proteomes" id="UP001500827">
    <property type="component" value="Unassembled WGS sequence"/>
</dbReference>
<evidence type="ECO:0000313" key="2">
    <source>
        <dbReference type="Proteomes" id="UP001500827"/>
    </source>
</evidence>
<proteinExistence type="predicted"/>
<dbReference type="EMBL" id="BAABBM010000001">
    <property type="protein sequence ID" value="GAA3904477.1"/>
    <property type="molecule type" value="Genomic_DNA"/>
</dbReference>
<comment type="caution">
    <text evidence="1">The sequence shown here is derived from an EMBL/GenBank/DDBJ whole genome shotgun (WGS) entry which is preliminary data.</text>
</comment>
<reference evidence="2" key="1">
    <citation type="journal article" date="2019" name="Int. J. Syst. Evol. Microbiol.">
        <title>The Global Catalogue of Microorganisms (GCM) 10K type strain sequencing project: providing services to taxonomists for standard genome sequencing and annotation.</title>
        <authorList>
            <consortium name="The Broad Institute Genomics Platform"/>
            <consortium name="The Broad Institute Genome Sequencing Center for Infectious Disease"/>
            <person name="Wu L."/>
            <person name="Ma J."/>
        </authorList>
    </citation>
    <scope>NUCLEOTIDE SEQUENCE [LARGE SCALE GENOMIC DNA]</scope>
    <source>
        <strain evidence="2">JCM 17543</strain>
    </source>
</reference>
<gene>
    <name evidence="1" type="ORF">GCM10022276_23860</name>
</gene>
<sequence length="231" mass="25333">MPAIDTNVRTRVRLGTLIAVALLASGCETKPTRPPGVRPVVTVEPPAKSEAWKKLATAADQNRIARLDSAWQQALTEAGKSFTGEIRKEGALLKPQAALPRPAPTPGSYNCRLIKLGQAVPKTRAYESFKPFFCYVEVEGDLLTIVKQTGSQRPAGRLWEDDSSERLIFLGSLALGDEQMPVAYGDDPKRDMAGVLERIAPFKWRLVIPWPQSTSKLDVFELTPVAQQPQG</sequence>
<dbReference type="Pfam" id="PF16233">
    <property type="entry name" value="DUF4893"/>
    <property type="match status" value="1"/>
</dbReference>